<feature type="region of interest" description="Disordered" evidence="1">
    <location>
        <begin position="62"/>
        <end position="111"/>
    </location>
</feature>
<feature type="compositionally biased region" description="Low complexity" evidence="1">
    <location>
        <begin position="87"/>
        <end position="96"/>
    </location>
</feature>
<evidence type="ECO:0000313" key="3">
    <source>
        <dbReference type="Proteomes" id="UP001213000"/>
    </source>
</evidence>
<gene>
    <name evidence="2" type="ORF">NP233_g12338</name>
</gene>
<comment type="caution">
    <text evidence="2">The sequence shown here is derived from an EMBL/GenBank/DDBJ whole genome shotgun (WGS) entry which is preliminary data.</text>
</comment>
<feature type="compositionally biased region" description="Basic and acidic residues" evidence="1">
    <location>
        <begin position="64"/>
        <end position="77"/>
    </location>
</feature>
<dbReference type="EMBL" id="JANIEX010001746">
    <property type="protein sequence ID" value="KAJ3554843.1"/>
    <property type="molecule type" value="Genomic_DNA"/>
</dbReference>
<sequence length="194" mass="22032">MRRRMRRHIRELLAAEGLGAAPQRCKCRKRRPKFHDRWITPAPGSSWAEIMPLSLRVVFGKRSSKPEGPKPEPKSESRLLGIRGWTSSSHSSAQTDSSEKPNPTTTATTTTKVEIAQVSVLIQMPSLERSTMYGHTKRRLKAEDDDDDDDDESENEALPELLLGFARCHKHWWMDAVADAATAREQNRDTHQPH</sequence>
<evidence type="ECO:0000256" key="1">
    <source>
        <dbReference type="SAM" id="MobiDB-lite"/>
    </source>
</evidence>
<keyword evidence="3" id="KW-1185">Reference proteome</keyword>
<name>A0AAD5VEU8_9AGAR</name>
<dbReference type="Proteomes" id="UP001213000">
    <property type="component" value="Unassembled WGS sequence"/>
</dbReference>
<proteinExistence type="predicted"/>
<evidence type="ECO:0000313" key="2">
    <source>
        <dbReference type="EMBL" id="KAJ3554843.1"/>
    </source>
</evidence>
<feature type="compositionally biased region" description="Acidic residues" evidence="1">
    <location>
        <begin position="143"/>
        <end position="156"/>
    </location>
</feature>
<accession>A0AAD5VEU8</accession>
<dbReference type="AlphaFoldDB" id="A0AAD5VEU8"/>
<reference evidence="2" key="1">
    <citation type="submission" date="2022-07" db="EMBL/GenBank/DDBJ databases">
        <title>Genome Sequence of Leucocoprinus birnbaumii.</title>
        <authorList>
            <person name="Buettner E."/>
        </authorList>
    </citation>
    <scope>NUCLEOTIDE SEQUENCE</scope>
    <source>
        <strain evidence="2">VT141</strain>
    </source>
</reference>
<protein>
    <submittedName>
        <fullName evidence="2">Uncharacterized protein</fullName>
    </submittedName>
</protein>
<feature type="region of interest" description="Disordered" evidence="1">
    <location>
        <begin position="127"/>
        <end position="156"/>
    </location>
</feature>
<organism evidence="2 3">
    <name type="scientific">Leucocoprinus birnbaumii</name>
    <dbReference type="NCBI Taxonomy" id="56174"/>
    <lineage>
        <taxon>Eukaryota</taxon>
        <taxon>Fungi</taxon>
        <taxon>Dikarya</taxon>
        <taxon>Basidiomycota</taxon>
        <taxon>Agaricomycotina</taxon>
        <taxon>Agaricomycetes</taxon>
        <taxon>Agaricomycetidae</taxon>
        <taxon>Agaricales</taxon>
        <taxon>Agaricineae</taxon>
        <taxon>Agaricaceae</taxon>
        <taxon>Leucocoprinus</taxon>
    </lineage>
</organism>